<proteinExistence type="predicted"/>
<name>Q797V8_MYCLR</name>
<accession>Q797V8</accession>
<dbReference type="AlphaFoldDB" id="Q797V8"/>
<reference evidence="1" key="3">
    <citation type="submission" date="1997-06" db="EMBL/GenBank/DDBJ databases">
        <authorList>
            <person name="Parkhill J."/>
            <person name="Barrell B.G."/>
            <person name="Rajandream M.A."/>
        </authorList>
    </citation>
    <scope>NUCLEOTIDE SEQUENCE</scope>
</reference>
<evidence type="ECO:0000313" key="1">
    <source>
        <dbReference type="EMBL" id="CAB09917.1"/>
    </source>
</evidence>
<organism evidence="1">
    <name type="scientific">Mycobacterium leprae</name>
    <dbReference type="NCBI Taxonomy" id="1769"/>
    <lineage>
        <taxon>Bacteria</taxon>
        <taxon>Bacillati</taxon>
        <taxon>Actinomycetota</taxon>
        <taxon>Actinomycetes</taxon>
        <taxon>Mycobacteriales</taxon>
        <taxon>Mycobacteriaceae</taxon>
        <taxon>Mycobacterium</taxon>
    </lineage>
</organism>
<reference evidence="1" key="1">
    <citation type="journal article" date="1993" name="Mol. Microbiol.">
        <title>Use of an ordered cosmid library to deduce the genomic organization of Mycobacterium leprae.</title>
        <authorList>
            <person name="Eiglmeier K."/>
            <person name="Honore N."/>
            <person name="Woods S.A."/>
            <person name="Caudron B."/>
            <person name="Cole S.T."/>
        </authorList>
    </citation>
    <scope>NUCLEOTIDE SEQUENCE</scope>
</reference>
<gene>
    <name evidence="1" type="primary">MLCL383.43c</name>
</gene>
<protein>
    <submittedName>
        <fullName evidence="1">Uncharacterized protein</fullName>
    </submittedName>
</protein>
<dbReference type="EMBL" id="Z97179">
    <property type="protein sequence ID" value="CAB09917.1"/>
    <property type="molecule type" value="Genomic_DNA"/>
</dbReference>
<sequence length="116" mass="12646">MTVMSLGDDHALAPEHPAVTDMIIAASGYSSPLHAACGQRSQFQQRATHIQQPVHPFAGQQLATSDVMFPRMFVAYQGRSGKLVIQLRHQSAVLVGERRRSVGCHRVNQSESPRGG</sequence>
<reference evidence="1" key="2">
    <citation type="submission" date="1997-06" db="EMBL/GenBank/DDBJ databases">
        <authorList>
            <person name="Oliver K."/>
            <person name="Harris D."/>
        </authorList>
    </citation>
    <scope>NUCLEOTIDE SEQUENCE</scope>
</reference>